<dbReference type="InterPro" id="IPR021779">
    <property type="entry name" value="DUF3344"/>
</dbReference>
<evidence type="ECO:0000259" key="1">
    <source>
        <dbReference type="Pfam" id="PF11824"/>
    </source>
</evidence>
<dbReference type="Proteomes" id="UP000033123">
    <property type="component" value="Chromosome"/>
</dbReference>
<name>A0A0E3PM69_9EURY</name>
<dbReference type="HOGENOM" id="CLU_055388_0_0_2"/>
<evidence type="ECO:0000313" key="2">
    <source>
        <dbReference type="EMBL" id="AKB36552.1"/>
    </source>
</evidence>
<evidence type="ECO:0000313" key="3">
    <source>
        <dbReference type="Proteomes" id="UP000033123"/>
    </source>
</evidence>
<feature type="domain" description="DUF3344" evidence="1">
    <location>
        <begin position="33"/>
        <end position="343"/>
    </location>
</feature>
<dbReference type="RefSeq" id="WP_048182231.1">
    <property type="nucleotide sequence ID" value="NZ_CP009508.1"/>
</dbReference>
<reference evidence="2 3" key="1">
    <citation type="submission" date="2014-07" db="EMBL/GenBank/DDBJ databases">
        <title>Methanogenic archaea and the global carbon cycle.</title>
        <authorList>
            <person name="Henriksen J.R."/>
            <person name="Luke J."/>
            <person name="Reinhart S."/>
            <person name="Benedict M.N."/>
            <person name="Youngblut N.D."/>
            <person name="Metcalf M.E."/>
            <person name="Whitaker R.J."/>
            <person name="Metcalf W.W."/>
        </authorList>
    </citation>
    <scope>NUCLEOTIDE SEQUENCE [LARGE SCALE GENOMIC DNA]</scope>
    <source>
        <strain evidence="2 3">C2J</strain>
    </source>
</reference>
<accession>A0A0E3PM69</accession>
<dbReference type="AlphaFoldDB" id="A0A0E3PM69"/>
<dbReference type="GeneID" id="24871564"/>
<dbReference type="Pfam" id="PF11824">
    <property type="entry name" value="DUF3344"/>
    <property type="match status" value="1"/>
</dbReference>
<organism evidence="2 3">
    <name type="scientific">Methanosarcina siciliae C2J</name>
    <dbReference type="NCBI Taxonomy" id="1434118"/>
    <lineage>
        <taxon>Archaea</taxon>
        <taxon>Methanobacteriati</taxon>
        <taxon>Methanobacteriota</taxon>
        <taxon>Stenosarchaea group</taxon>
        <taxon>Methanomicrobia</taxon>
        <taxon>Methanosarcinales</taxon>
        <taxon>Methanosarcinaceae</taxon>
        <taxon>Methanosarcina</taxon>
    </lineage>
</organism>
<gene>
    <name evidence="2" type="ORF">MSSAC_1962</name>
</gene>
<dbReference type="PATRIC" id="fig|1434118.4.peg.2498"/>
<sequence length="346" mass="37959">MRRKSDISLRIGMIMLLLGAALVLAVLPASADYDADNPLVTFEKGTITGDMNYSVGDSHYSPKMWSYEDYVNITTITKEIPLGATNIKGRLYVYWTWSYNSTTSTGVLPNMEVTINGGSPLILDEDYSDSKGYGSWNYPSGTYCYDVSANITASNTPQTYVINITNADGAGTSTSFNIQAVGLLTLYDASGTLVSKKYWIAEGCDLLNNRYDNATGGWKYQTSDSVYTTPDNCVALANFTDVTINDGESATLITAVPAAGTVYNRLYVNYFQNYPTWEGIKYWDGIWNGAPVYDGNFSCNTTDVTANIINGTNYIGFQDGNYAMLPENYEGQMQAANAFLLIEPPE</sequence>
<dbReference type="KEGG" id="msj:MSSAC_1962"/>
<dbReference type="EMBL" id="CP009508">
    <property type="protein sequence ID" value="AKB36552.1"/>
    <property type="molecule type" value="Genomic_DNA"/>
</dbReference>
<proteinExistence type="predicted"/>
<protein>
    <submittedName>
        <fullName evidence="2">Cell surface protein</fullName>
    </submittedName>
</protein>